<protein>
    <submittedName>
        <fullName evidence="1">Uncharacterized protein</fullName>
    </submittedName>
</protein>
<name>A0AA97AKU7_9CYAN</name>
<accession>A0AA97AKU7</accession>
<gene>
    <name evidence="1" type="ORF">HJG54_14480</name>
</gene>
<organism evidence="1">
    <name type="scientific">Leptolyngbya sp. NK1-12</name>
    <dbReference type="NCBI Taxonomy" id="2547451"/>
    <lineage>
        <taxon>Bacteria</taxon>
        <taxon>Bacillati</taxon>
        <taxon>Cyanobacteriota</taxon>
        <taxon>Cyanophyceae</taxon>
        <taxon>Leptolyngbyales</taxon>
        <taxon>Leptolyngbyaceae</taxon>
        <taxon>Leptolyngbya group</taxon>
        <taxon>Leptolyngbya</taxon>
    </lineage>
</organism>
<dbReference type="EMBL" id="CP053586">
    <property type="protein sequence ID" value="WNZ23942.1"/>
    <property type="molecule type" value="Genomic_DNA"/>
</dbReference>
<dbReference type="RefSeq" id="WP_316429472.1">
    <property type="nucleotide sequence ID" value="NZ_CP053586.1"/>
</dbReference>
<reference evidence="1" key="1">
    <citation type="submission" date="2020-05" db="EMBL/GenBank/DDBJ databases">
        <authorList>
            <person name="Zhu T."/>
            <person name="Keshari N."/>
            <person name="Lu X."/>
        </authorList>
    </citation>
    <scope>NUCLEOTIDE SEQUENCE</scope>
    <source>
        <strain evidence="1">NK1-12</strain>
    </source>
</reference>
<proteinExistence type="predicted"/>
<dbReference type="AlphaFoldDB" id="A0AA97AKU7"/>
<sequence>MTRGLPWLPLLAVFCWLAWAGWNEFQKLEAYRSWASQFDHAKYDIYAVLGQKGSELTWGKPSRRGPLNLQTFSLHQVKAIQLRIDNQVVDPTVDLNAVPTGKTIALEFQLADAETMVVPFTDGSLAAQWANHLQADWQTLRQPQA</sequence>
<evidence type="ECO:0000313" key="1">
    <source>
        <dbReference type="EMBL" id="WNZ23942.1"/>
    </source>
</evidence>